<dbReference type="OrthoDB" id="5856035at2759"/>
<reference evidence="2 3" key="1">
    <citation type="submission" date="2013-11" db="EMBL/GenBank/DDBJ databases">
        <title>Draft genome of the bovine lungworm Dictyocaulus viviparus.</title>
        <authorList>
            <person name="Mitreva M."/>
        </authorList>
    </citation>
    <scope>NUCLEOTIDE SEQUENCE [LARGE SCALE GENOMIC DNA]</scope>
    <source>
        <strain evidence="2 3">HannoverDv2000</strain>
    </source>
</reference>
<evidence type="ECO:0000256" key="1">
    <source>
        <dbReference type="SAM" id="MobiDB-lite"/>
    </source>
</evidence>
<dbReference type="EMBL" id="KN716178">
    <property type="protein sequence ID" value="KJH51684.1"/>
    <property type="molecule type" value="Genomic_DNA"/>
</dbReference>
<feature type="compositionally biased region" description="Basic and acidic residues" evidence="1">
    <location>
        <begin position="146"/>
        <end position="157"/>
    </location>
</feature>
<dbReference type="Proteomes" id="UP000053766">
    <property type="component" value="Unassembled WGS sequence"/>
</dbReference>
<name>A0A0D8Y6V4_DICVI</name>
<feature type="region of interest" description="Disordered" evidence="1">
    <location>
        <begin position="139"/>
        <end position="166"/>
    </location>
</feature>
<gene>
    <name evidence="2" type="ORF">DICVIV_02115</name>
</gene>
<sequence>MEFCLEDNHIGDEMSAASSCAYSETYSDEMISVDVASSLSSYGEDLKTAIEQNDDVFKTPLNEAISPASNLTHENMKTAEMDVSVYTPPHSETDVDMERDVVGEASPISTAVTGSISWYSLPPSETAVEYHLKNLSLRETLPNASENKDSKDDRQDSYEFNTALEA</sequence>
<protein>
    <submittedName>
        <fullName evidence="2">Uncharacterized protein</fullName>
    </submittedName>
</protein>
<evidence type="ECO:0000313" key="2">
    <source>
        <dbReference type="EMBL" id="KJH51684.1"/>
    </source>
</evidence>
<evidence type="ECO:0000313" key="3">
    <source>
        <dbReference type="Proteomes" id="UP000053766"/>
    </source>
</evidence>
<reference evidence="3" key="2">
    <citation type="journal article" date="2016" name="Sci. Rep.">
        <title>Dictyocaulus viviparus genome, variome and transcriptome elucidate lungworm biology and support future intervention.</title>
        <authorList>
            <person name="McNulty S.N."/>
            <person name="Strube C."/>
            <person name="Rosa B.A."/>
            <person name="Martin J.C."/>
            <person name="Tyagi R."/>
            <person name="Choi Y.J."/>
            <person name="Wang Q."/>
            <person name="Hallsworth Pepin K."/>
            <person name="Zhang X."/>
            <person name="Ozersky P."/>
            <person name="Wilson R.K."/>
            <person name="Sternberg P.W."/>
            <person name="Gasser R.B."/>
            <person name="Mitreva M."/>
        </authorList>
    </citation>
    <scope>NUCLEOTIDE SEQUENCE [LARGE SCALE GENOMIC DNA]</scope>
    <source>
        <strain evidence="3">HannoverDv2000</strain>
    </source>
</reference>
<dbReference type="AlphaFoldDB" id="A0A0D8Y6V4"/>
<accession>A0A0D8Y6V4</accession>
<organism evidence="2 3">
    <name type="scientific">Dictyocaulus viviparus</name>
    <name type="common">Bovine lungworm</name>
    <dbReference type="NCBI Taxonomy" id="29172"/>
    <lineage>
        <taxon>Eukaryota</taxon>
        <taxon>Metazoa</taxon>
        <taxon>Ecdysozoa</taxon>
        <taxon>Nematoda</taxon>
        <taxon>Chromadorea</taxon>
        <taxon>Rhabditida</taxon>
        <taxon>Rhabditina</taxon>
        <taxon>Rhabditomorpha</taxon>
        <taxon>Strongyloidea</taxon>
        <taxon>Metastrongylidae</taxon>
        <taxon>Dictyocaulus</taxon>
    </lineage>
</organism>
<proteinExistence type="predicted"/>
<keyword evidence="3" id="KW-1185">Reference proteome</keyword>